<evidence type="ECO:0000313" key="3">
    <source>
        <dbReference type="Proteomes" id="UP000198507"/>
    </source>
</evidence>
<organism evidence="2 3">
    <name type="scientific">Geodermatophilus poikilotrophus</name>
    <dbReference type="NCBI Taxonomy" id="1333667"/>
    <lineage>
        <taxon>Bacteria</taxon>
        <taxon>Bacillati</taxon>
        <taxon>Actinomycetota</taxon>
        <taxon>Actinomycetes</taxon>
        <taxon>Geodermatophilales</taxon>
        <taxon>Geodermatophilaceae</taxon>
        <taxon>Geodermatophilus</taxon>
    </lineage>
</organism>
<feature type="signal peptide" evidence="1">
    <location>
        <begin position="1"/>
        <end position="24"/>
    </location>
</feature>
<reference evidence="3" key="1">
    <citation type="submission" date="2016-10" db="EMBL/GenBank/DDBJ databases">
        <authorList>
            <person name="Varghese N."/>
            <person name="Submissions S."/>
        </authorList>
    </citation>
    <scope>NUCLEOTIDE SEQUENCE [LARGE SCALE GENOMIC DNA]</scope>
    <source>
        <strain evidence="3">DSM 44209</strain>
    </source>
</reference>
<evidence type="ECO:0008006" key="4">
    <source>
        <dbReference type="Google" id="ProtNLM"/>
    </source>
</evidence>
<name>A0A1H9YBX1_9ACTN</name>
<keyword evidence="3" id="KW-1185">Reference proteome</keyword>
<dbReference type="RefSeq" id="WP_091437327.1">
    <property type="nucleotide sequence ID" value="NZ_FOIE01000001.1"/>
</dbReference>
<evidence type="ECO:0000313" key="2">
    <source>
        <dbReference type="EMBL" id="SES66499.1"/>
    </source>
</evidence>
<keyword evidence="1" id="KW-0732">Signal</keyword>
<gene>
    <name evidence="2" type="ORF">SAMN04488546_0018</name>
</gene>
<accession>A0A1H9YBX1</accession>
<proteinExistence type="predicted"/>
<sequence length="327" mass="32002">MSRRRSALLALSGAAAARLGLAGAAALDARPAGAPWRRTNYAGRPVTLLGGPALALAATASAVAGAPAGTRAAAALVGTVSGLVGSYDDLAGARPEQARDKGLAGHLRALRAGRVSAGAVKVAGIGAAAAAAALLVQDPAAPCRPHPGHRPEPRSALLQGFATSVRVAGGRRVLHGGDGVLPPAARPLHRLTTLADAVLTTGLVAGTANLVNLLDLRPGRAAKAAALAAAAGLGSPSGALVAGPLGASIAVLPADLGERVMLGDCGANAVGALLGLRLAAVPGRRARAGALAAVVGLTLASERVSFTRVIEATPVLRELDRIGRRGA</sequence>
<feature type="chain" id="PRO_5011640524" description="Glycosyl transferase family 4" evidence="1">
    <location>
        <begin position="25"/>
        <end position="327"/>
    </location>
</feature>
<protein>
    <recommendedName>
        <fullName evidence="4">Glycosyl transferase family 4</fullName>
    </recommendedName>
</protein>
<dbReference type="Proteomes" id="UP000198507">
    <property type="component" value="Unassembled WGS sequence"/>
</dbReference>
<dbReference type="EMBL" id="FOIE01000001">
    <property type="protein sequence ID" value="SES66499.1"/>
    <property type="molecule type" value="Genomic_DNA"/>
</dbReference>
<dbReference type="AlphaFoldDB" id="A0A1H9YBX1"/>
<evidence type="ECO:0000256" key="1">
    <source>
        <dbReference type="SAM" id="SignalP"/>
    </source>
</evidence>
<dbReference type="OrthoDB" id="2679245at2"/>